<dbReference type="AlphaFoldDB" id="A0A4P9WD25"/>
<dbReference type="OrthoDB" id="46175at2759"/>
<sequence>MSKGSDWTREFRACPTVDEYLLIGETDHGVSGIPWDTWSVGRPGSASTYMTEGWVRVDLDALSVLQIARTDTPLVCLTPPTCGQYVSERRGAPEPISSQVLIGANLLPSASDLGQTSGLLEYQPRPPGHQHASILVPDKGVDWLLELAGSRLGALKSRLISAPGTSS</sequence>
<proteinExistence type="predicted"/>
<keyword evidence="2" id="KW-1185">Reference proteome</keyword>
<gene>
    <name evidence="1" type="ORF">BDK51DRAFT_52216</name>
</gene>
<accession>A0A4P9WD25</accession>
<name>A0A4P9WD25_9FUNG</name>
<reference evidence="2" key="1">
    <citation type="journal article" date="2018" name="Nat. Microbiol.">
        <title>Leveraging single-cell genomics to expand the fungal tree of life.</title>
        <authorList>
            <person name="Ahrendt S.R."/>
            <person name="Quandt C.A."/>
            <person name="Ciobanu D."/>
            <person name="Clum A."/>
            <person name="Salamov A."/>
            <person name="Andreopoulos B."/>
            <person name="Cheng J.F."/>
            <person name="Woyke T."/>
            <person name="Pelin A."/>
            <person name="Henrissat B."/>
            <person name="Reynolds N.K."/>
            <person name="Benny G.L."/>
            <person name="Smith M.E."/>
            <person name="James T.Y."/>
            <person name="Grigoriev I.V."/>
        </authorList>
    </citation>
    <scope>NUCLEOTIDE SEQUENCE [LARGE SCALE GENOMIC DNA]</scope>
</reference>
<dbReference type="EMBL" id="KZ996453">
    <property type="protein sequence ID" value="RKO88830.1"/>
    <property type="molecule type" value="Genomic_DNA"/>
</dbReference>
<organism evidence="1 2">
    <name type="scientific">Blyttiomyces helicus</name>
    <dbReference type="NCBI Taxonomy" id="388810"/>
    <lineage>
        <taxon>Eukaryota</taxon>
        <taxon>Fungi</taxon>
        <taxon>Fungi incertae sedis</taxon>
        <taxon>Chytridiomycota</taxon>
        <taxon>Chytridiomycota incertae sedis</taxon>
        <taxon>Chytridiomycetes</taxon>
        <taxon>Chytridiomycetes incertae sedis</taxon>
        <taxon>Blyttiomyces</taxon>
    </lineage>
</organism>
<evidence type="ECO:0000313" key="1">
    <source>
        <dbReference type="EMBL" id="RKO88830.1"/>
    </source>
</evidence>
<protein>
    <submittedName>
        <fullName evidence="1">Uncharacterized protein</fullName>
    </submittedName>
</protein>
<dbReference type="Proteomes" id="UP000269721">
    <property type="component" value="Unassembled WGS sequence"/>
</dbReference>
<evidence type="ECO:0000313" key="2">
    <source>
        <dbReference type="Proteomes" id="UP000269721"/>
    </source>
</evidence>